<protein>
    <submittedName>
        <fullName evidence="3">Uncharacterized protein</fullName>
    </submittedName>
</protein>
<feature type="signal peptide" evidence="2">
    <location>
        <begin position="1"/>
        <end position="24"/>
    </location>
</feature>
<evidence type="ECO:0000256" key="2">
    <source>
        <dbReference type="SAM" id="SignalP"/>
    </source>
</evidence>
<keyword evidence="2" id="KW-0732">Signal</keyword>
<dbReference type="AlphaFoldDB" id="A0A1B1AFX4"/>
<dbReference type="EMBL" id="CP013244">
    <property type="protein sequence ID" value="ANP45460.1"/>
    <property type="molecule type" value="Genomic_DNA"/>
</dbReference>
<dbReference type="RefSeq" id="WP_066768807.1">
    <property type="nucleotide sequence ID" value="NZ_CP013244.1"/>
</dbReference>
<feature type="region of interest" description="Disordered" evidence="1">
    <location>
        <begin position="65"/>
        <end position="93"/>
    </location>
</feature>
<feature type="compositionally biased region" description="Polar residues" evidence="1">
    <location>
        <begin position="68"/>
        <end position="78"/>
    </location>
</feature>
<dbReference type="Proteomes" id="UP000092498">
    <property type="component" value="Chromosome"/>
</dbReference>
<sequence>MSHKLKLAVVLAVAALTMPSIASAQDPSTRTDLTIIGAVSTESIEQIADTHATAAPEAPVVYEDAAPSNAQTSDNVEQSVVAAADLSDAVEPQ</sequence>
<keyword evidence="4" id="KW-1185">Reference proteome</keyword>
<accession>A0A1B1AFX4</accession>
<name>A0A1B1AFX4_9PROT</name>
<proteinExistence type="predicted"/>
<reference evidence="3 4" key="1">
    <citation type="submission" date="2015-11" db="EMBL/GenBank/DDBJ databases">
        <title>Whole-Genome Sequence of Candidatus Oderbacter manganicum from the National Park Lower Oder Valley, Germany.</title>
        <authorList>
            <person name="Braun B."/>
            <person name="Liere K."/>
            <person name="Szewzyk U."/>
        </authorList>
    </citation>
    <scope>NUCLEOTIDE SEQUENCE [LARGE SCALE GENOMIC DNA]</scope>
    <source>
        <strain evidence="3 4">OTSz_A_272</strain>
    </source>
</reference>
<evidence type="ECO:0000313" key="3">
    <source>
        <dbReference type="EMBL" id="ANP45460.1"/>
    </source>
</evidence>
<organism evidence="3 4">
    <name type="scientific">Candidatus Viadribacter manganicus</name>
    <dbReference type="NCBI Taxonomy" id="1759059"/>
    <lineage>
        <taxon>Bacteria</taxon>
        <taxon>Pseudomonadati</taxon>
        <taxon>Pseudomonadota</taxon>
        <taxon>Alphaproteobacteria</taxon>
        <taxon>Hyphomonadales</taxon>
        <taxon>Hyphomonadaceae</taxon>
        <taxon>Candidatus Viadribacter</taxon>
    </lineage>
</organism>
<dbReference type="KEGG" id="cbot:ATE48_05780"/>
<gene>
    <name evidence="3" type="ORF">ATE48_05780</name>
</gene>
<evidence type="ECO:0000313" key="4">
    <source>
        <dbReference type="Proteomes" id="UP000092498"/>
    </source>
</evidence>
<dbReference type="InParanoid" id="A0A1B1AFX4"/>
<evidence type="ECO:0000256" key="1">
    <source>
        <dbReference type="SAM" id="MobiDB-lite"/>
    </source>
</evidence>
<feature type="compositionally biased region" description="Low complexity" evidence="1">
    <location>
        <begin position="79"/>
        <end position="93"/>
    </location>
</feature>
<feature type="chain" id="PRO_5008518739" evidence="2">
    <location>
        <begin position="25"/>
        <end position="93"/>
    </location>
</feature>